<evidence type="ECO:0000259" key="6">
    <source>
        <dbReference type="Pfam" id="PF13193"/>
    </source>
</evidence>
<evidence type="ECO:0000256" key="4">
    <source>
        <dbReference type="ARBA" id="ARBA00022840"/>
    </source>
</evidence>
<dbReference type="Gene3D" id="3.30.300.30">
    <property type="match status" value="1"/>
</dbReference>
<comment type="similarity">
    <text evidence="1">Belongs to the ATP-dependent AMP-binding enzyme family.</text>
</comment>
<dbReference type="Proteomes" id="UP000324351">
    <property type="component" value="Unassembled WGS sequence"/>
</dbReference>
<keyword evidence="3" id="KW-0547">Nucleotide-binding</keyword>
<dbReference type="InterPro" id="IPR045851">
    <property type="entry name" value="AMP-bd_C_sf"/>
</dbReference>
<dbReference type="FunFam" id="3.40.50.12780:FF:000003">
    <property type="entry name" value="Long-chain-fatty-acid--CoA ligase FadD"/>
    <property type="match status" value="1"/>
</dbReference>
<dbReference type="FunFam" id="3.30.300.30:FF:000007">
    <property type="entry name" value="4-coumarate--CoA ligase 2"/>
    <property type="match status" value="1"/>
</dbReference>
<dbReference type="Pfam" id="PF00501">
    <property type="entry name" value="AMP-binding"/>
    <property type="match status" value="1"/>
</dbReference>
<dbReference type="InterPro" id="IPR042099">
    <property type="entry name" value="ANL_N_sf"/>
</dbReference>
<feature type="domain" description="AMP-dependent synthetase/ligase" evidence="5">
    <location>
        <begin position="29"/>
        <end position="390"/>
    </location>
</feature>
<dbReference type="EMBL" id="VUJW01000009">
    <property type="protein sequence ID" value="KAA1426332.1"/>
    <property type="molecule type" value="Genomic_DNA"/>
</dbReference>
<dbReference type="InterPro" id="IPR020845">
    <property type="entry name" value="AMP-binding_CS"/>
</dbReference>
<comment type="caution">
    <text evidence="7">The sequence shown here is derived from an EMBL/GenBank/DDBJ whole genome shotgun (WGS) entry which is preliminary data.</text>
</comment>
<accession>A0A5B1M079</accession>
<dbReference type="InterPro" id="IPR000873">
    <property type="entry name" value="AMP-dep_synth/lig_dom"/>
</dbReference>
<dbReference type="Pfam" id="PF13193">
    <property type="entry name" value="AMP-binding_C"/>
    <property type="match status" value="1"/>
</dbReference>
<protein>
    <submittedName>
        <fullName evidence="7">4-coumarate--CoA ligase family protein</fullName>
    </submittedName>
</protein>
<dbReference type="InterPro" id="IPR025110">
    <property type="entry name" value="AMP-bd_C"/>
</dbReference>
<sequence length="531" mass="56270">MPFKSPFPDVEIPDVTVYDFLFGDLTEEESGRVAVFDSATGSETTYGDLRARIDAFAGALAARGIKPGDVVALHVPNTAAFVIAFHGILRAGATATTINSLYTPPEIANQLRDSGAVRYVTVSLLLPGALAGCAEVDLPPENVVVLDGAEGHESLMDLLSEGAAPPDVSIDPATHLAVLPYSSGTTGKAKGVMLTHRNLVANVLQSMSAIPERSDDVVLAVLPFFHIYGMNVIMSITLKVRAKLVTMPKFDLDQFLRLIHEQRITFLYIAPPMAVALAKHPAVDDIDTSSVRAVLSGAAPLDEALGQAVKKRLGCGMQQGYGMTELSPVSHALPLDREDISIGSVGLAVANVEFKVVDTATGEEIEAVPGGRTAPGELWVRGPGVMVGYLGNEEATQETIDADGYLHTGDIVEVGPEGEVYVVDRLKELIKYKGYQVPPAELEAVLLTHPDIADAAVVPHPDDDAGEVPHAFVVLQQGASLTAEDVIAYVGEKVAPHKKVRVVDFIPAIPKSASGKILRKDLKGKTAADFS</sequence>
<feature type="domain" description="AMP-binding enzyme C-terminal" evidence="6">
    <location>
        <begin position="441"/>
        <end position="516"/>
    </location>
</feature>
<evidence type="ECO:0000313" key="8">
    <source>
        <dbReference type="Proteomes" id="UP000324351"/>
    </source>
</evidence>
<evidence type="ECO:0000256" key="3">
    <source>
        <dbReference type="ARBA" id="ARBA00022741"/>
    </source>
</evidence>
<gene>
    <name evidence="7" type="ORF">F0U47_15060</name>
</gene>
<keyword evidence="2 7" id="KW-0436">Ligase</keyword>
<reference evidence="7 8" key="1">
    <citation type="submission" date="2019-09" db="EMBL/GenBank/DDBJ databases">
        <title>Nocardioides panacisoli sp. nov., isolated from the soil of a ginseng field.</title>
        <authorList>
            <person name="Cho C."/>
        </authorList>
    </citation>
    <scope>NUCLEOTIDE SEQUENCE [LARGE SCALE GENOMIC DNA]</scope>
    <source>
        <strain evidence="7 8">BN140041</strain>
    </source>
</reference>
<evidence type="ECO:0000256" key="2">
    <source>
        <dbReference type="ARBA" id="ARBA00022598"/>
    </source>
</evidence>
<dbReference type="GO" id="GO:0005524">
    <property type="term" value="F:ATP binding"/>
    <property type="evidence" value="ECO:0007669"/>
    <property type="project" value="UniProtKB-KW"/>
</dbReference>
<dbReference type="AlphaFoldDB" id="A0A5B1M079"/>
<evidence type="ECO:0000313" key="7">
    <source>
        <dbReference type="EMBL" id="KAA1426332.1"/>
    </source>
</evidence>
<keyword evidence="4" id="KW-0067">ATP-binding</keyword>
<evidence type="ECO:0000256" key="1">
    <source>
        <dbReference type="ARBA" id="ARBA00006432"/>
    </source>
</evidence>
<dbReference type="PANTHER" id="PTHR24096">
    <property type="entry name" value="LONG-CHAIN-FATTY-ACID--COA LIGASE"/>
    <property type="match status" value="1"/>
</dbReference>
<name>A0A5B1M079_9ACTN</name>
<proteinExistence type="inferred from homology"/>
<reference evidence="7 8" key="2">
    <citation type="submission" date="2019-09" db="EMBL/GenBank/DDBJ databases">
        <authorList>
            <person name="Jin C."/>
        </authorList>
    </citation>
    <scope>NUCLEOTIDE SEQUENCE [LARGE SCALE GENOMIC DNA]</scope>
    <source>
        <strain evidence="7 8">BN140041</strain>
    </source>
</reference>
<dbReference type="PANTHER" id="PTHR24096:SF149">
    <property type="entry name" value="AMP-BINDING DOMAIN-CONTAINING PROTEIN-RELATED"/>
    <property type="match status" value="1"/>
</dbReference>
<dbReference type="GO" id="GO:0016405">
    <property type="term" value="F:CoA-ligase activity"/>
    <property type="evidence" value="ECO:0007669"/>
    <property type="project" value="TreeGrafter"/>
</dbReference>
<evidence type="ECO:0000259" key="5">
    <source>
        <dbReference type="Pfam" id="PF00501"/>
    </source>
</evidence>
<dbReference type="PROSITE" id="PS00455">
    <property type="entry name" value="AMP_BINDING"/>
    <property type="match status" value="1"/>
</dbReference>
<dbReference type="SUPFAM" id="SSF56801">
    <property type="entry name" value="Acetyl-CoA synthetase-like"/>
    <property type="match status" value="1"/>
</dbReference>
<keyword evidence="8" id="KW-1185">Reference proteome</keyword>
<organism evidence="7 8">
    <name type="scientific">Nocardioides antri</name>
    <dbReference type="NCBI Taxonomy" id="2607659"/>
    <lineage>
        <taxon>Bacteria</taxon>
        <taxon>Bacillati</taxon>
        <taxon>Actinomycetota</taxon>
        <taxon>Actinomycetes</taxon>
        <taxon>Propionibacteriales</taxon>
        <taxon>Nocardioidaceae</taxon>
        <taxon>Nocardioides</taxon>
    </lineage>
</organism>
<dbReference type="Gene3D" id="3.40.50.12780">
    <property type="entry name" value="N-terminal domain of ligase-like"/>
    <property type="match status" value="1"/>
</dbReference>